<keyword evidence="1" id="KW-0472">Membrane</keyword>
<evidence type="ECO:0000313" key="2">
    <source>
        <dbReference type="EMBL" id="KKR78163.1"/>
    </source>
</evidence>
<dbReference type="EMBL" id="LBZW01000041">
    <property type="protein sequence ID" value="KKR78163.1"/>
    <property type="molecule type" value="Genomic_DNA"/>
</dbReference>
<dbReference type="AlphaFoldDB" id="A0A0G0TMG6"/>
<name>A0A0G0TMG6_9BACT</name>
<keyword evidence="1" id="KW-0812">Transmembrane</keyword>
<feature type="transmembrane region" description="Helical" evidence="1">
    <location>
        <begin position="16"/>
        <end position="38"/>
    </location>
</feature>
<keyword evidence="1" id="KW-1133">Transmembrane helix</keyword>
<evidence type="ECO:0000313" key="3">
    <source>
        <dbReference type="Proteomes" id="UP000034749"/>
    </source>
</evidence>
<comment type="caution">
    <text evidence="2">The sequence shown here is derived from an EMBL/GenBank/DDBJ whole genome shotgun (WGS) entry which is preliminary data.</text>
</comment>
<gene>
    <name evidence="2" type="ORF">UU24_C0041G0004</name>
</gene>
<proteinExistence type="predicted"/>
<protein>
    <submittedName>
        <fullName evidence="2">Uncharacterized protein</fullName>
    </submittedName>
</protein>
<accession>A0A0G0TMG6</accession>
<evidence type="ECO:0000256" key="1">
    <source>
        <dbReference type="SAM" id="Phobius"/>
    </source>
</evidence>
<reference evidence="2 3" key="1">
    <citation type="journal article" date="2015" name="Nature">
        <title>rRNA introns, odd ribosomes, and small enigmatic genomes across a large radiation of phyla.</title>
        <authorList>
            <person name="Brown C.T."/>
            <person name="Hug L.A."/>
            <person name="Thomas B.C."/>
            <person name="Sharon I."/>
            <person name="Castelle C.J."/>
            <person name="Singh A."/>
            <person name="Wilkins M.J."/>
            <person name="Williams K.H."/>
            <person name="Banfield J.F."/>
        </authorList>
    </citation>
    <scope>NUCLEOTIDE SEQUENCE [LARGE SCALE GENOMIC DNA]</scope>
</reference>
<sequence>MKNSNCDTQNWIWTNFWYIFFSFLAGILLLNSCTFGGAKKVQVPKKEITSENLTLLTTDTLKELRITLDMMTKLQLFVENQIIATRTIPSSRSVAIVGGRVIEKIVDERVDTLFIPQGTKLTVLNFFSERGFNIYRVALETDASITNKKYLFVAPDEKGIFLFWIKKEGDKELIEYAGEKYFLENGNSNILFSLSQEVIPSRGSIKILRGKDLTPPPIKNNP</sequence>
<organism evidence="2 3">
    <name type="scientific">Candidatus Nomurabacteria bacterium GW2011_GWA2_40_9</name>
    <dbReference type="NCBI Taxonomy" id="1618734"/>
    <lineage>
        <taxon>Bacteria</taxon>
        <taxon>Candidatus Nomuraibacteriota</taxon>
    </lineage>
</organism>
<dbReference type="Proteomes" id="UP000034749">
    <property type="component" value="Unassembled WGS sequence"/>
</dbReference>